<evidence type="ECO:0000256" key="1">
    <source>
        <dbReference type="SAM" id="MobiDB-lite"/>
    </source>
</evidence>
<feature type="region of interest" description="Disordered" evidence="1">
    <location>
        <begin position="34"/>
        <end position="65"/>
    </location>
</feature>
<reference evidence="2" key="1">
    <citation type="submission" date="2016-05" db="EMBL/GenBank/DDBJ databases">
        <authorList>
            <person name="Lavstsen T."/>
            <person name="Jespersen J.S."/>
        </authorList>
    </citation>
    <scope>NUCLEOTIDE SEQUENCE</scope>
    <source>
        <tissue evidence="2">Brain</tissue>
    </source>
</reference>
<dbReference type="EMBL" id="HADW01007327">
    <property type="protein sequence ID" value="SBP08727.1"/>
    <property type="molecule type" value="Transcribed_RNA"/>
</dbReference>
<protein>
    <submittedName>
        <fullName evidence="2">Uncharacterized protein</fullName>
    </submittedName>
</protein>
<evidence type="ECO:0000313" key="2">
    <source>
        <dbReference type="EMBL" id="SBP08727.1"/>
    </source>
</evidence>
<sequence length="85" mass="9067">ALSQGPLLRSASVSETSRSPAMGFRLGYLLQRSTSQSSYSSGSGTAGMREDGSYSRTGNRGEGGFISFLKRIGGRNKLDDLDEQN</sequence>
<feature type="compositionally biased region" description="Low complexity" evidence="1">
    <location>
        <begin position="34"/>
        <end position="43"/>
    </location>
</feature>
<feature type="non-terminal residue" evidence="2">
    <location>
        <position position="85"/>
    </location>
</feature>
<reference evidence="2" key="2">
    <citation type="submission" date="2016-06" db="EMBL/GenBank/DDBJ databases">
        <title>The genome of a short-lived fish provides insights into sex chromosome evolution and the genetic control of aging.</title>
        <authorList>
            <person name="Reichwald K."/>
            <person name="Felder M."/>
            <person name="Petzold A."/>
            <person name="Koch P."/>
            <person name="Groth M."/>
            <person name="Platzer M."/>
        </authorList>
    </citation>
    <scope>NUCLEOTIDE SEQUENCE</scope>
    <source>
        <tissue evidence="2">Brain</tissue>
    </source>
</reference>
<dbReference type="AlphaFoldDB" id="A0A1A7WS05"/>
<accession>A0A1A7WS05</accession>
<proteinExistence type="predicted"/>
<organism evidence="2">
    <name type="scientific">Iconisemion striatum</name>
    <dbReference type="NCBI Taxonomy" id="60296"/>
    <lineage>
        <taxon>Eukaryota</taxon>
        <taxon>Metazoa</taxon>
        <taxon>Chordata</taxon>
        <taxon>Craniata</taxon>
        <taxon>Vertebrata</taxon>
        <taxon>Euteleostomi</taxon>
        <taxon>Actinopterygii</taxon>
        <taxon>Neopterygii</taxon>
        <taxon>Teleostei</taxon>
        <taxon>Neoteleostei</taxon>
        <taxon>Acanthomorphata</taxon>
        <taxon>Ovalentaria</taxon>
        <taxon>Atherinomorphae</taxon>
        <taxon>Cyprinodontiformes</taxon>
        <taxon>Nothobranchiidae</taxon>
        <taxon>Iconisemion</taxon>
    </lineage>
</organism>
<name>A0A1A7WS05_9TELE</name>
<feature type="non-terminal residue" evidence="2">
    <location>
        <position position="1"/>
    </location>
</feature>
<gene>
    <name evidence="2" type="primary">Nfu_g_1_022186</name>
</gene>